<dbReference type="STRING" id="1641165.XM38_13315"/>
<dbReference type="Proteomes" id="UP000191901">
    <property type="component" value="Chromosome"/>
</dbReference>
<gene>
    <name evidence="1" type="ORF">XM38_040850</name>
</gene>
<keyword evidence="2" id="KW-1185">Reference proteome</keyword>
<reference evidence="1 2" key="1">
    <citation type="journal article" date="2016" name="Biochim. Biophys. Acta">
        <title>Characterization of red-shifted phycobilisomes isolated from the chlorophyll f-containing cyanobacterium Halomicronema hongdechloris.</title>
        <authorList>
            <person name="Li Y."/>
            <person name="Lin Y."/>
            <person name="Garvey C.J."/>
            <person name="Birch D."/>
            <person name="Corkery R.W."/>
            <person name="Loughlin P.C."/>
            <person name="Scheer H."/>
            <person name="Willows R.D."/>
            <person name="Chen M."/>
        </authorList>
    </citation>
    <scope>NUCLEOTIDE SEQUENCE [LARGE SCALE GENOMIC DNA]</scope>
    <source>
        <strain evidence="1 2">C2206</strain>
    </source>
</reference>
<dbReference type="EMBL" id="CP021983">
    <property type="protein sequence ID" value="ASC73123.1"/>
    <property type="molecule type" value="Genomic_DNA"/>
</dbReference>
<evidence type="ECO:0000313" key="1">
    <source>
        <dbReference type="EMBL" id="ASC73123.1"/>
    </source>
</evidence>
<accession>A0A1Z3HS40</accession>
<proteinExistence type="predicted"/>
<organism evidence="1 2">
    <name type="scientific">Halomicronema hongdechloris C2206</name>
    <dbReference type="NCBI Taxonomy" id="1641165"/>
    <lineage>
        <taxon>Bacteria</taxon>
        <taxon>Bacillati</taxon>
        <taxon>Cyanobacteriota</taxon>
        <taxon>Cyanophyceae</taxon>
        <taxon>Nodosilineales</taxon>
        <taxon>Nodosilineaceae</taxon>
        <taxon>Halomicronema</taxon>
    </lineage>
</organism>
<name>A0A1Z3HS40_9CYAN</name>
<dbReference type="KEGG" id="hhg:XM38_040850"/>
<sequence length="60" mass="6910">MGPLLTIVLLAVYGVGAWKFWTGFHRTNFSQGRLQLTLLWPLFLLANKAYRENFNRALKG</sequence>
<dbReference type="RefSeq" id="WP_080810052.1">
    <property type="nucleotide sequence ID" value="NZ_CP021983.2"/>
</dbReference>
<protein>
    <submittedName>
        <fullName evidence="1">Uncharacterized protein</fullName>
    </submittedName>
</protein>
<dbReference type="OrthoDB" id="488813at2"/>
<dbReference type="AlphaFoldDB" id="A0A1Z3HS40"/>
<evidence type="ECO:0000313" key="2">
    <source>
        <dbReference type="Proteomes" id="UP000191901"/>
    </source>
</evidence>